<reference evidence="1" key="1">
    <citation type="submission" date="2020-11" db="EMBL/GenBank/DDBJ databases">
        <authorList>
            <person name="Tran Van P."/>
        </authorList>
    </citation>
    <scope>NUCLEOTIDE SEQUENCE</scope>
</reference>
<accession>A0A7R9HNP5</accession>
<evidence type="ECO:0000313" key="1">
    <source>
        <dbReference type="EMBL" id="CAD7426809.1"/>
    </source>
</evidence>
<protein>
    <submittedName>
        <fullName evidence="1">Uncharacterized protein</fullName>
    </submittedName>
</protein>
<proteinExistence type="predicted"/>
<dbReference type="EMBL" id="OB793281">
    <property type="protein sequence ID" value="CAD7426809.1"/>
    <property type="molecule type" value="Genomic_DNA"/>
</dbReference>
<gene>
    <name evidence="1" type="ORF">TMSB3V08_LOCUS3680</name>
</gene>
<dbReference type="AlphaFoldDB" id="A0A7R9HNP5"/>
<name>A0A7R9HNP5_9NEOP</name>
<sequence length="118" mass="13556">MACRSFLRRYDCTVTSTLTKRHRSRIVHSHYLRHRHANQAPGGHIGRHLRIFHADNLFTGFQQQFIFVSWCSRDLGREEFFVTLTRYRKCEDPGNTAARLALAMLASGPPSPEAISTV</sequence>
<organism evidence="1">
    <name type="scientific">Timema monikensis</name>
    <dbReference type="NCBI Taxonomy" id="170555"/>
    <lineage>
        <taxon>Eukaryota</taxon>
        <taxon>Metazoa</taxon>
        <taxon>Ecdysozoa</taxon>
        <taxon>Arthropoda</taxon>
        <taxon>Hexapoda</taxon>
        <taxon>Insecta</taxon>
        <taxon>Pterygota</taxon>
        <taxon>Neoptera</taxon>
        <taxon>Polyneoptera</taxon>
        <taxon>Phasmatodea</taxon>
        <taxon>Timematodea</taxon>
        <taxon>Timematoidea</taxon>
        <taxon>Timematidae</taxon>
        <taxon>Timema</taxon>
    </lineage>
</organism>